<protein>
    <submittedName>
        <fullName evidence="1">Uncharacterized protein</fullName>
    </submittedName>
</protein>
<reference evidence="1 2" key="1">
    <citation type="journal article" date="2019" name="Sci. Rep.">
        <title>Orb-weaving spider Araneus ventricosus genome elucidates the spidroin gene catalogue.</title>
        <authorList>
            <person name="Kono N."/>
            <person name="Nakamura H."/>
            <person name="Ohtoshi R."/>
            <person name="Moran D.A.P."/>
            <person name="Shinohara A."/>
            <person name="Yoshida Y."/>
            <person name="Fujiwara M."/>
            <person name="Mori M."/>
            <person name="Tomita M."/>
            <person name="Arakawa K."/>
        </authorList>
    </citation>
    <scope>NUCLEOTIDE SEQUENCE [LARGE SCALE GENOMIC DNA]</scope>
</reference>
<keyword evidence="2" id="KW-1185">Reference proteome</keyword>
<evidence type="ECO:0000313" key="1">
    <source>
        <dbReference type="EMBL" id="GBO22769.1"/>
    </source>
</evidence>
<dbReference type="EMBL" id="BGPR01045827">
    <property type="protein sequence ID" value="GBO22769.1"/>
    <property type="molecule type" value="Genomic_DNA"/>
</dbReference>
<sequence>MVTEGPFSLYYATADKQRETSFSFIIPPADNRRPFHFVFSTTQLTTETPSFFVATTSCVRRLPFRFVIPPADNRNSSLGLCIIPPGCCQQRPLPFLYQHHQLAAEDSFSRFVSYHQLTRRLLSIVSSTS</sequence>
<organism evidence="1 2">
    <name type="scientific">Araneus ventricosus</name>
    <name type="common">Orbweaver spider</name>
    <name type="synonym">Epeira ventricosa</name>
    <dbReference type="NCBI Taxonomy" id="182803"/>
    <lineage>
        <taxon>Eukaryota</taxon>
        <taxon>Metazoa</taxon>
        <taxon>Ecdysozoa</taxon>
        <taxon>Arthropoda</taxon>
        <taxon>Chelicerata</taxon>
        <taxon>Arachnida</taxon>
        <taxon>Araneae</taxon>
        <taxon>Araneomorphae</taxon>
        <taxon>Entelegynae</taxon>
        <taxon>Araneoidea</taxon>
        <taxon>Araneidae</taxon>
        <taxon>Araneus</taxon>
    </lineage>
</organism>
<name>A0A4Y2VBZ0_ARAVE</name>
<dbReference type="AlphaFoldDB" id="A0A4Y2VBZ0"/>
<dbReference type="Proteomes" id="UP000499080">
    <property type="component" value="Unassembled WGS sequence"/>
</dbReference>
<gene>
    <name evidence="1" type="ORF">AVEN_246942_1</name>
</gene>
<proteinExistence type="predicted"/>
<comment type="caution">
    <text evidence="1">The sequence shown here is derived from an EMBL/GenBank/DDBJ whole genome shotgun (WGS) entry which is preliminary data.</text>
</comment>
<evidence type="ECO:0000313" key="2">
    <source>
        <dbReference type="Proteomes" id="UP000499080"/>
    </source>
</evidence>
<accession>A0A4Y2VBZ0</accession>